<keyword evidence="2" id="KW-0472">Membrane</keyword>
<evidence type="ECO:0000313" key="5">
    <source>
        <dbReference type="Proteomes" id="UP000054321"/>
    </source>
</evidence>
<proteinExistence type="predicted"/>
<dbReference type="Proteomes" id="UP000054321">
    <property type="component" value="Unassembled WGS sequence"/>
</dbReference>
<keyword evidence="2" id="KW-0812">Transmembrane</keyword>
<keyword evidence="5" id="KW-1185">Reference proteome</keyword>
<dbReference type="AlphaFoldDB" id="A0A0C3H3D7"/>
<feature type="compositionally biased region" description="Low complexity" evidence="1">
    <location>
        <begin position="118"/>
        <end position="153"/>
    </location>
</feature>
<reference evidence="5" key="2">
    <citation type="submission" date="2015-01" db="EMBL/GenBank/DDBJ databases">
        <title>Evolutionary Origins and Diversification of the Mycorrhizal Mutualists.</title>
        <authorList>
            <consortium name="DOE Joint Genome Institute"/>
            <consortium name="Mycorrhizal Genomics Consortium"/>
            <person name="Kohler A."/>
            <person name="Kuo A."/>
            <person name="Nagy L.G."/>
            <person name="Floudas D."/>
            <person name="Copeland A."/>
            <person name="Barry K.W."/>
            <person name="Cichocki N."/>
            <person name="Veneault-Fourrey C."/>
            <person name="LaButti K."/>
            <person name="Lindquist E.A."/>
            <person name="Lipzen A."/>
            <person name="Lundell T."/>
            <person name="Morin E."/>
            <person name="Murat C."/>
            <person name="Riley R."/>
            <person name="Ohm R."/>
            <person name="Sun H."/>
            <person name="Tunlid A."/>
            <person name="Henrissat B."/>
            <person name="Grigoriev I.V."/>
            <person name="Hibbett D.S."/>
            <person name="Martin F."/>
        </authorList>
    </citation>
    <scope>NUCLEOTIDE SEQUENCE [LARGE SCALE GENOMIC DNA]</scope>
    <source>
        <strain evidence="5">Zn</strain>
    </source>
</reference>
<feature type="transmembrane region" description="Helical" evidence="2">
    <location>
        <begin position="178"/>
        <end position="199"/>
    </location>
</feature>
<dbReference type="InParanoid" id="A0A0C3H3D7"/>
<feature type="region of interest" description="Disordered" evidence="1">
    <location>
        <begin position="105"/>
        <end position="176"/>
    </location>
</feature>
<keyword evidence="2" id="KW-1133">Transmembrane helix</keyword>
<evidence type="ECO:0000256" key="2">
    <source>
        <dbReference type="SAM" id="Phobius"/>
    </source>
</evidence>
<evidence type="ECO:0000256" key="1">
    <source>
        <dbReference type="SAM" id="MobiDB-lite"/>
    </source>
</evidence>
<feature type="signal peptide" evidence="3">
    <location>
        <begin position="1"/>
        <end position="21"/>
    </location>
</feature>
<sequence length="200" mass="19958">MLKSKLLSAIPLLILAKVAIAVDCSTHSFTTCGDGIVHWYDPDTGEICDPLDCGGGRAPPKTDVPGCPLYTGTEVPTISYLSCWTPSASASPTVAKAITTDVAPAETSSAPSMPPSTTPSTAPSTTISSLSTTQVTSRSTTSPSTTPPASLSTKAQTTSNGTLSINSTPSAPTSTPNAGSFLGGSLIVVVGAAIAAVLMA</sequence>
<evidence type="ECO:0000313" key="4">
    <source>
        <dbReference type="EMBL" id="KIM97051.1"/>
    </source>
</evidence>
<dbReference type="STRING" id="913774.A0A0C3H3D7"/>
<keyword evidence="3" id="KW-0732">Signal</keyword>
<dbReference type="EMBL" id="KN832883">
    <property type="protein sequence ID" value="KIM97051.1"/>
    <property type="molecule type" value="Genomic_DNA"/>
</dbReference>
<organism evidence="4 5">
    <name type="scientific">Oidiodendron maius (strain Zn)</name>
    <dbReference type="NCBI Taxonomy" id="913774"/>
    <lineage>
        <taxon>Eukaryota</taxon>
        <taxon>Fungi</taxon>
        <taxon>Dikarya</taxon>
        <taxon>Ascomycota</taxon>
        <taxon>Pezizomycotina</taxon>
        <taxon>Leotiomycetes</taxon>
        <taxon>Leotiomycetes incertae sedis</taxon>
        <taxon>Myxotrichaceae</taxon>
        <taxon>Oidiodendron</taxon>
    </lineage>
</organism>
<gene>
    <name evidence="4" type="ORF">OIDMADRAFT_20700</name>
</gene>
<feature type="chain" id="PRO_5002165200" evidence="3">
    <location>
        <begin position="22"/>
        <end position="200"/>
    </location>
</feature>
<feature type="compositionally biased region" description="Polar residues" evidence="1">
    <location>
        <begin position="154"/>
        <end position="176"/>
    </location>
</feature>
<accession>A0A0C3H3D7</accession>
<reference evidence="4 5" key="1">
    <citation type="submission" date="2014-04" db="EMBL/GenBank/DDBJ databases">
        <authorList>
            <consortium name="DOE Joint Genome Institute"/>
            <person name="Kuo A."/>
            <person name="Martino E."/>
            <person name="Perotto S."/>
            <person name="Kohler A."/>
            <person name="Nagy L.G."/>
            <person name="Floudas D."/>
            <person name="Copeland A."/>
            <person name="Barry K.W."/>
            <person name="Cichocki N."/>
            <person name="Veneault-Fourrey C."/>
            <person name="LaButti K."/>
            <person name="Lindquist E.A."/>
            <person name="Lipzen A."/>
            <person name="Lundell T."/>
            <person name="Morin E."/>
            <person name="Murat C."/>
            <person name="Sun H."/>
            <person name="Tunlid A."/>
            <person name="Henrissat B."/>
            <person name="Grigoriev I.V."/>
            <person name="Hibbett D.S."/>
            <person name="Martin F."/>
            <person name="Nordberg H.P."/>
            <person name="Cantor M.N."/>
            <person name="Hua S.X."/>
        </authorList>
    </citation>
    <scope>NUCLEOTIDE SEQUENCE [LARGE SCALE GENOMIC DNA]</scope>
    <source>
        <strain evidence="4 5">Zn</strain>
    </source>
</reference>
<protein>
    <submittedName>
        <fullName evidence="4">Uncharacterized protein</fullName>
    </submittedName>
</protein>
<evidence type="ECO:0000256" key="3">
    <source>
        <dbReference type="SAM" id="SignalP"/>
    </source>
</evidence>
<dbReference type="OrthoDB" id="3942074at2759"/>
<name>A0A0C3H3D7_OIDMZ</name>
<dbReference type="HOGENOM" id="CLU_086099_2_0_1"/>